<comment type="caution">
    <text evidence="1">The sequence shown here is derived from an EMBL/GenBank/DDBJ whole genome shotgun (WGS) entry which is preliminary data.</text>
</comment>
<sequence length="75" mass="8633">MQFAQTAVRQSQLFLQFSFCPQYSIPFYHLVFSDATPFELLFYTPHLQTDLTFYLSNLGLRVAATKGLADDWFAG</sequence>
<accession>A0A1W0XC96</accession>
<evidence type="ECO:0000313" key="2">
    <source>
        <dbReference type="Proteomes" id="UP000192578"/>
    </source>
</evidence>
<dbReference type="AlphaFoldDB" id="A0A1W0XC96"/>
<proteinExistence type="predicted"/>
<gene>
    <name evidence="1" type="ORF">BV898_00797</name>
</gene>
<evidence type="ECO:0000313" key="1">
    <source>
        <dbReference type="EMBL" id="OQV25105.1"/>
    </source>
</evidence>
<organism evidence="1 2">
    <name type="scientific">Hypsibius exemplaris</name>
    <name type="common">Freshwater tardigrade</name>
    <dbReference type="NCBI Taxonomy" id="2072580"/>
    <lineage>
        <taxon>Eukaryota</taxon>
        <taxon>Metazoa</taxon>
        <taxon>Ecdysozoa</taxon>
        <taxon>Tardigrada</taxon>
        <taxon>Eutardigrada</taxon>
        <taxon>Parachela</taxon>
        <taxon>Hypsibioidea</taxon>
        <taxon>Hypsibiidae</taxon>
        <taxon>Hypsibius</taxon>
    </lineage>
</organism>
<dbReference type="Proteomes" id="UP000192578">
    <property type="component" value="Unassembled WGS sequence"/>
</dbReference>
<protein>
    <submittedName>
        <fullName evidence="1">Uncharacterized protein</fullName>
    </submittedName>
</protein>
<name>A0A1W0XC96_HYPEX</name>
<keyword evidence="2" id="KW-1185">Reference proteome</keyword>
<reference evidence="2" key="1">
    <citation type="submission" date="2017-01" db="EMBL/GenBank/DDBJ databases">
        <title>Comparative genomics of anhydrobiosis in the tardigrade Hypsibius dujardini.</title>
        <authorList>
            <person name="Yoshida Y."/>
            <person name="Koutsovoulos G."/>
            <person name="Laetsch D."/>
            <person name="Stevens L."/>
            <person name="Kumar S."/>
            <person name="Horikawa D."/>
            <person name="Ishino K."/>
            <person name="Komine S."/>
            <person name="Tomita M."/>
            <person name="Blaxter M."/>
            <person name="Arakawa K."/>
        </authorList>
    </citation>
    <scope>NUCLEOTIDE SEQUENCE [LARGE SCALE GENOMIC DNA]</scope>
    <source>
        <strain evidence="2">Z151</strain>
    </source>
</reference>
<dbReference type="EMBL" id="MTYJ01000003">
    <property type="protein sequence ID" value="OQV25105.1"/>
    <property type="molecule type" value="Genomic_DNA"/>
</dbReference>